<dbReference type="Gene3D" id="1.10.1200.10">
    <property type="entry name" value="ACP-like"/>
    <property type="match status" value="1"/>
</dbReference>
<keyword evidence="3" id="KW-1185">Reference proteome</keyword>
<dbReference type="InterPro" id="IPR036736">
    <property type="entry name" value="ACP-like_sf"/>
</dbReference>
<name>W6NEQ9_CLOTY</name>
<comment type="caution">
    <text evidence="2">The sequence shown here is derived from an EMBL/GenBank/DDBJ whole genome shotgun (WGS) entry which is preliminary data.</text>
</comment>
<dbReference type="AlphaFoldDB" id="W6NEQ9"/>
<sequence>MKNIDKLKKILIEIFKIENIDEITDEMGPNDIKDWDSLAHVELVNALEEEFEINLDVIDISRMYTIGDIKKILNKYEVEI</sequence>
<feature type="domain" description="Carrier" evidence="1">
    <location>
        <begin position="1"/>
        <end position="77"/>
    </location>
</feature>
<gene>
    <name evidence="2" type="ORF">CTDIVETGP_0622</name>
</gene>
<evidence type="ECO:0000313" key="2">
    <source>
        <dbReference type="EMBL" id="CDL90552.1"/>
    </source>
</evidence>
<reference evidence="2 3" key="1">
    <citation type="journal article" date="2015" name="Genome Announc.">
        <title>Draft Genome Sequence of Clostridium tyrobutyricum Strain DIVETGP, Isolated from Cow's Milk for Grana Padano Production.</title>
        <authorList>
            <person name="Soggiu A."/>
            <person name="Piras C."/>
            <person name="Gaiarsa S."/>
            <person name="Sassera D."/>
            <person name="Roncada P."/>
            <person name="Bendixen E."/>
            <person name="Brasca M."/>
            <person name="Bonizzi L."/>
        </authorList>
    </citation>
    <scope>NUCLEOTIDE SEQUENCE [LARGE SCALE GENOMIC DNA]</scope>
    <source>
        <strain evidence="2 3">DIVETGP</strain>
    </source>
</reference>
<dbReference type="SUPFAM" id="SSF47336">
    <property type="entry name" value="ACP-like"/>
    <property type="match status" value="1"/>
</dbReference>
<evidence type="ECO:0000313" key="3">
    <source>
        <dbReference type="Proteomes" id="UP000019482"/>
    </source>
</evidence>
<dbReference type="RefSeq" id="WP_017750456.1">
    <property type="nucleotide sequence ID" value="NZ_CBXI010000008.1"/>
</dbReference>
<dbReference type="PROSITE" id="PS50075">
    <property type="entry name" value="CARRIER"/>
    <property type="match status" value="1"/>
</dbReference>
<dbReference type="OrthoDB" id="5326335at2"/>
<protein>
    <recommendedName>
        <fullName evidence="1">Carrier domain-containing protein</fullName>
    </recommendedName>
</protein>
<dbReference type="InterPro" id="IPR009081">
    <property type="entry name" value="PP-bd_ACP"/>
</dbReference>
<proteinExistence type="predicted"/>
<organism evidence="2 3">
    <name type="scientific">Clostridium tyrobutyricum DIVETGP</name>
    <dbReference type="NCBI Taxonomy" id="1408889"/>
    <lineage>
        <taxon>Bacteria</taxon>
        <taxon>Bacillati</taxon>
        <taxon>Bacillota</taxon>
        <taxon>Clostridia</taxon>
        <taxon>Eubacteriales</taxon>
        <taxon>Clostridiaceae</taxon>
        <taxon>Clostridium</taxon>
    </lineage>
</organism>
<accession>W6NEQ9</accession>
<dbReference type="Proteomes" id="UP000019482">
    <property type="component" value="Unassembled WGS sequence"/>
</dbReference>
<dbReference type="EMBL" id="CBXI010000008">
    <property type="protein sequence ID" value="CDL90552.1"/>
    <property type="molecule type" value="Genomic_DNA"/>
</dbReference>
<evidence type="ECO:0000259" key="1">
    <source>
        <dbReference type="PROSITE" id="PS50075"/>
    </source>
</evidence>
<dbReference type="GeneID" id="29420032"/>